<comment type="caution">
    <text evidence="1">The sequence shown here is derived from an EMBL/GenBank/DDBJ whole genome shotgun (WGS) entry which is preliminary data.</text>
</comment>
<protein>
    <submittedName>
        <fullName evidence="1">Uncharacterized protein</fullName>
    </submittedName>
</protein>
<sequence>MDEQRWNLITRRAAFNGNNITSEVFKPNSSPVRNDCKLSNLRHTISVGDAITERLKFYVLLSRCELEDDFRVMAGQRLQRKQKKRPRIVQKQLDTLFPGLWLWEITVDMYILMKSTPERGDDEDECIL</sequence>
<dbReference type="Pfam" id="PF07797">
    <property type="entry name" value="DUF1639"/>
    <property type="match status" value="1"/>
</dbReference>
<dbReference type="PANTHER" id="PTHR33130">
    <property type="entry name" value="PUTATIVE (DUF1639)-RELATED"/>
    <property type="match status" value="1"/>
</dbReference>
<proteinExistence type="predicted"/>
<dbReference type="InterPro" id="IPR012438">
    <property type="entry name" value="DUF1639"/>
</dbReference>
<dbReference type="AlphaFoldDB" id="A0AAD8NNA9"/>
<organism evidence="1 2">
    <name type="scientific">Tagetes erecta</name>
    <name type="common">African marigold</name>
    <dbReference type="NCBI Taxonomy" id="13708"/>
    <lineage>
        <taxon>Eukaryota</taxon>
        <taxon>Viridiplantae</taxon>
        <taxon>Streptophyta</taxon>
        <taxon>Embryophyta</taxon>
        <taxon>Tracheophyta</taxon>
        <taxon>Spermatophyta</taxon>
        <taxon>Magnoliopsida</taxon>
        <taxon>eudicotyledons</taxon>
        <taxon>Gunneridae</taxon>
        <taxon>Pentapetalae</taxon>
        <taxon>asterids</taxon>
        <taxon>campanulids</taxon>
        <taxon>Asterales</taxon>
        <taxon>Asteraceae</taxon>
        <taxon>Asteroideae</taxon>
        <taxon>Heliantheae alliance</taxon>
        <taxon>Tageteae</taxon>
        <taxon>Tagetes</taxon>
    </lineage>
</organism>
<name>A0AAD8NNA9_TARER</name>
<keyword evidence="2" id="KW-1185">Reference proteome</keyword>
<evidence type="ECO:0000313" key="1">
    <source>
        <dbReference type="EMBL" id="KAK1415037.1"/>
    </source>
</evidence>
<evidence type="ECO:0000313" key="2">
    <source>
        <dbReference type="Proteomes" id="UP001229421"/>
    </source>
</evidence>
<gene>
    <name evidence="1" type="ORF">QVD17_30806</name>
</gene>
<dbReference type="EMBL" id="JAUHHV010000008">
    <property type="protein sequence ID" value="KAK1415037.1"/>
    <property type="molecule type" value="Genomic_DNA"/>
</dbReference>
<dbReference type="PANTHER" id="PTHR33130:SF43">
    <property type="entry name" value="OS01G0688600 PROTEIN"/>
    <property type="match status" value="1"/>
</dbReference>
<reference evidence="1" key="1">
    <citation type="journal article" date="2023" name="bioRxiv">
        <title>Improved chromosome-level genome assembly for marigold (Tagetes erecta).</title>
        <authorList>
            <person name="Jiang F."/>
            <person name="Yuan L."/>
            <person name="Wang S."/>
            <person name="Wang H."/>
            <person name="Xu D."/>
            <person name="Wang A."/>
            <person name="Fan W."/>
        </authorList>
    </citation>
    <scope>NUCLEOTIDE SEQUENCE</scope>
    <source>
        <strain evidence="1">WSJ</strain>
        <tissue evidence="1">Leaf</tissue>
    </source>
</reference>
<accession>A0AAD8NNA9</accession>
<dbReference type="Proteomes" id="UP001229421">
    <property type="component" value="Unassembled WGS sequence"/>
</dbReference>